<dbReference type="AlphaFoldDB" id="A0A9D2TZV2"/>
<dbReference type="Proteomes" id="UP000823851">
    <property type="component" value="Unassembled WGS sequence"/>
</dbReference>
<dbReference type="EMBL" id="DWUW01000182">
    <property type="protein sequence ID" value="HJD31602.1"/>
    <property type="molecule type" value="Genomic_DNA"/>
</dbReference>
<dbReference type="GO" id="GO:0005737">
    <property type="term" value="C:cytoplasm"/>
    <property type="evidence" value="ECO:0007669"/>
    <property type="project" value="TreeGrafter"/>
</dbReference>
<dbReference type="GO" id="GO:0016881">
    <property type="term" value="F:acid-amino acid ligase activity"/>
    <property type="evidence" value="ECO:0007669"/>
    <property type="project" value="TreeGrafter"/>
</dbReference>
<dbReference type="Pfam" id="PF03321">
    <property type="entry name" value="GH3"/>
    <property type="match status" value="1"/>
</dbReference>
<dbReference type="PANTHER" id="PTHR31901">
    <property type="entry name" value="GH3 DOMAIN-CONTAINING PROTEIN"/>
    <property type="match status" value="1"/>
</dbReference>
<feature type="domain" description="GH3 middle" evidence="1">
    <location>
        <begin position="328"/>
        <end position="401"/>
    </location>
</feature>
<sequence>MNGQETGLEPGLVKACARAGQINEDNLRRLLADNRDTVYGKKYGFGSMETSAEYRKRVPLSSYASLQPYLDRMARGEEKVLTAYPAAGFLRTSGTEGGSKRIPVTFASLERYSDQIEWYKNLAHKKAGGKRLFVNGFRVGLTQEKKEYLLSELYYQYLFRNGFLSFDEFAGGEETLFGQNGRDILYAKVWTAFAVEEITTIESIFLYDQLLFFQYLEKHWRSVLKNMRKKRIPEGIGLPERTKAKLLEMPVYEERLRRVEEECQKGWEGISERLWPGLSLVSGIGGRPFETEDGSLRRFLGKTPVYYFSYVASECHMGVALRPEEWRYVMLPESAFYEYLPWTEGEEENAEETFLPGQVRIGALYEPVLTTFSGLYRYRTGDVVRVTGFLGESPIVEFVLRRNLFLNVAGEKMSVFQAERAVSQLAARYGLSIRSYCIGQLSWEAPVCYGAAFSLEAPEGAGDEAEERRPAGRLDRALMAQNPDYLDLRRLGCLGRPQVICLSPEEYTAFQEELGMTGGHGKPRHAAGAVPEPVWKKWKEISAGRRKE</sequence>
<reference evidence="2" key="2">
    <citation type="submission" date="2021-04" db="EMBL/GenBank/DDBJ databases">
        <authorList>
            <person name="Gilroy R."/>
        </authorList>
    </citation>
    <scope>NUCLEOTIDE SEQUENCE</scope>
    <source>
        <strain evidence="2">ChiHjej8B7-25341</strain>
    </source>
</reference>
<evidence type="ECO:0000259" key="1">
    <source>
        <dbReference type="Pfam" id="PF23571"/>
    </source>
</evidence>
<accession>A0A9D2TZV2</accession>
<dbReference type="InterPro" id="IPR004993">
    <property type="entry name" value="GH3"/>
</dbReference>
<dbReference type="PANTHER" id="PTHR31901:SF9">
    <property type="entry name" value="GH3 DOMAIN-CONTAINING PROTEIN"/>
    <property type="match status" value="1"/>
</dbReference>
<dbReference type="InterPro" id="IPR055377">
    <property type="entry name" value="GH3_M"/>
</dbReference>
<protein>
    <submittedName>
        <fullName evidence="2">GH3 auxin-responsive promoter family protein</fullName>
    </submittedName>
</protein>
<dbReference type="Pfam" id="PF23571">
    <property type="entry name" value="GH3_M"/>
    <property type="match status" value="1"/>
</dbReference>
<comment type="caution">
    <text evidence="2">The sequence shown here is derived from an EMBL/GenBank/DDBJ whole genome shotgun (WGS) entry which is preliminary data.</text>
</comment>
<gene>
    <name evidence="2" type="ORF">H9912_06645</name>
</gene>
<name>A0A9D2TZV2_9FIRM</name>
<reference evidence="2" key="1">
    <citation type="journal article" date="2021" name="PeerJ">
        <title>Extensive microbial diversity within the chicken gut microbiome revealed by metagenomics and culture.</title>
        <authorList>
            <person name="Gilroy R."/>
            <person name="Ravi A."/>
            <person name="Getino M."/>
            <person name="Pursley I."/>
            <person name="Horton D.L."/>
            <person name="Alikhan N.F."/>
            <person name="Baker D."/>
            <person name="Gharbi K."/>
            <person name="Hall N."/>
            <person name="Watson M."/>
            <person name="Adriaenssens E.M."/>
            <person name="Foster-Nyarko E."/>
            <person name="Jarju S."/>
            <person name="Secka A."/>
            <person name="Antonio M."/>
            <person name="Oren A."/>
            <person name="Chaudhuri R.R."/>
            <person name="La Ragione R."/>
            <person name="Hildebrand F."/>
            <person name="Pallen M.J."/>
        </authorList>
    </citation>
    <scope>NUCLEOTIDE SEQUENCE</scope>
    <source>
        <strain evidence="2">ChiHjej8B7-25341</strain>
    </source>
</reference>
<proteinExistence type="predicted"/>
<organism evidence="2 3">
    <name type="scientific">Candidatus Eisenbergiella stercorigallinarum</name>
    <dbReference type="NCBI Taxonomy" id="2838557"/>
    <lineage>
        <taxon>Bacteria</taxon>
        <taxon>Bacillati</taxon>
        <taxon>Bacillota</taxon>
        <taxon>Clostridia</taxon>
        <taxon>Lachnospirales</taxon>
        <taxon>Lachnospiraceae</taxon>
        <taxon>Eisenbergiella</taxon>
    </lineage>
</organism>
<evidence type="ECO:0000313" key="3">
    <source>
        <dbReference type="Proteomes" id="UP000823851"/>
    </source>
</evidence>
<evidence type="ECO:0000313" key="2">
    <source>
        <dbReference type="EMBL" id="HJD31602.1"/>
    </source>
</evidence>